<evidence type="ECO:0008006" key="3">
    <source>
        <dbReference type="Google" id="ProtNLM"/>
    </source>
</evidence>
<dbReference type="PANTHER" id="PTHR12277">
    <property type="entry name" value="ALPHA/BETA HYDROLASE DOMAIN-CONTAINING PROTEIN"/>
    <property type="match status" value="1"/>
</dbReference>
<reference evidence="1" key="1">
    <citation type="submission" date="2021-01" db="EMBL/GenBank/DDBJ databases">
        <authorList>
            <consortium name="Genoscope - CEA"/>
            <person name="William W."/>
        </authorList>
    </citation>
    <scope>NUCLEOTIDE SEQUENCE</scope>
</reference>
<name>A0A8S1QG98_9CILI</name>
<organism evidence="1 2">
    <name type="scientific">Paramecium sonneborni</name>
    <dbReference type="NCBI Taxonomy" id="65129"/>
    <lineage>
        <taxon>Eukaryota</taxon>
        <taxon>Sar</taxon>
        <taxon>Alveolata</taxon>
        <taxon>Ciliophora</taxon>
        <taxon>Intramacronucleata</taxon>
        <taxon>Oligohymenophorea</taxon>
        <taxon>Peniculida</taxon>
        <taxon>Parameciidae</taxon>
        <taxon>Paramecium</taxon>
    </lineage>
</organism>
<sequence>MQYFVTGILYSFSLCGLRNKLIHLVVFRPPQTTYELRLRKQNNNHNYKEKQQNSSDKIQIVDLSNRNDLQINKKNHIQQIQKRKKYINNLEEYPEYDFIKLSNKSTDENEDYIICSDICHVTAYFLSLRKNKKMACVYLNRYSEQIILFSHGNACDLGMIIDKLLKLVEHTNTSVFAYEYSGYGQSDGVSNDVNIIRNIYAAYTFLIHQLGYKPTQIIVYGYSIGSGPSINLASNPQYPIGGLIIQSGFSSGLRVISHKIDETPFYDMFPNIDQIQYVSCPVFIMHGANDNIISDEHAKQLAKNTNNLYELWISQNVGHCGIESDYLNRQQYFQKLQKFIKYIQMENTNVPDLITKNTAICQRKTPTTKQHFYQTKIF</sequence>
<evidence type="ECO:0000313" key="2">
    <source>
        <dbReference type="Proteomes" id="UP000692954"/>
    </source>
</evidence>
<dbReference type="EMBL" id="CAJJDN010000104">
    <property type="protein sequence ID" value="CAD8113767.1"/>
    <property type="molecule type" value="Genomic_DNA"/>
</dbReference>
<comment type="caution">
    <text evidence="1">The sequence shown here is derived from an EMBL/GenBank/DDBJ whole genome shotgun (WGS) entry which is preliminary data.</text>
</comment>
<dbReference type="OrthoDB" id="446723at2759"/>
<dbReference type="PANTHER" id="PTHR12277:SF81">
    <property type="entry name" value="PROTEIN ABHD13"/>
    <property type="match status" value="1"/>
</dbReference>
<keyword evidence="2" id="KW-1185">Reference proteome</keyword>
<dbReference type="Pfam" id="PF05677">
    <property type="entry name" value="DUF818"/>
    <property type="match status" value="1"/>
</dbReference>
<proteinExistence type="predicted"/>
<gene>
    <name evidence="1" type="ORF">PSON_ATCC_30995.1.T1040073</name>
</gene>
<evidence type="ECO:0000313" key="1">
    <source>
        <dbReference type="EMBL" id="CAD8113767.1"/>
    </source>
</evidence>
<dbReference type="AlphaFoldDB" id="A0A8S1QG98"/>
<dbReference type="InterPro" id="IPR008536">
    <property type="entry name" value="DUF818"/>
</dbReference>
<protein>
    <recommendedName>
        <fullName evidence="3">Serine aminopeptidase S33 domain-containing protein</fullName>
    </recommendedName>
</protein>
<dbReference type="Proteomes" id="UP000692954">
    <property type="component" value="Unassembled WGS sequence"/>
</dbReference>
<accession>A0A8S1QG98</accession>